<keyword evidence="1" id="KW-0732">Signal</keyword>
<dbReference type="EMBL" id="JBHSMQ010000005">
    <property type="protein sequence ID" value="MFC5456206.1"/>
    <property type="molecule type" value="Genomic_DNA"/>
</dbReference>
<name>A0ABW0KT67_9BACT</name>
<evidence type="ECO:0000256" key="1">
    <source>
        <dbReference type="SAM" id="SignalP"/>
    </source>
</evidence>
<dbReference type="Proteomes" id="UP001596052">
    <property type="component" value="Unassembled WGS sequence"/>
</dbReference>
<evidence type="ECO:0000313" key="3">
    <source>
        <dbReference type="EMBL" id="MFC5456206.1"/>
    </source>
</evidence>
<protein>
    <submittedName>
        <fullName evidence="3">ThuA domain-containing protein</fullName>
    </submittedName>
</protein>
<keyword evidence="4" id="KW-1185">Reference proteome</keyword>
<feature type="signal peptide" evidence="1">
    <location>
        <begin position="1"/>
        <end position="17"/>
    </location>
</feature>
<dbReference type="RefSeq" id="WP_377168220.1">
    <property type="nucleotide sequence ID" value="NZ_JBHSMQ010000005.1"/>
</dbReference>
<comment type="caution">
    <text evidence="3">The sequence shown here is derived from an EMBL/GenBank/DDBJ whole genome shotgun (WGS) entry which is preliminary data.</text>
</comment>
<dbReference type="Pfam" id="PF06283">
    <property type="entry name" value="ThuA"/>
    <property type="match status" value="1"/>
</dbReference>
<proteinExistence type="predicted"/>
<organism evidence="3 4">
    <name type="scientific">Prosthecobacter fluviatilis</name>
    <dbReference type="NCBI Taxonomy" id="445931"/>
    <lineage>
        <taxon>Bacteria</taxon>
        <taxon>Pseudomonadati</taxon>
        <taxon>Verrucomicrobiota</taxon>
        <taxon>Verrucomicrobiia</taxon>
        <taxon>Verrucomicrobiales</taxon>
        <taxon>Verrucomicrobiaceae</taxon>
        <taxon>Prosthecobacter</taxon>
    </lineage>
</organism>
<dbReference type="InterPro" id="IPR029010">
    <property type="entry name" value="ThuA-like"/>
</dbReference>
<feature type="chain" id="PRO_5046635323" evidence="1">
    <location>
        <begin position="18"/>
        <end position="252"/>
    </location>
</feature>
<evidence type="ECO:0000313" key="4">
    <source>
        <dbReference type="Proteomes" id="UP001596052"/>
    </source>
</evidence>
<dbReference type="Gene3D" id="3.40.50.880">
    <property type="match status" value="1"/>
</dbReference>
<gene>
    <name evidence="3" type="ORF">ACFQDI_15185</name>
</gene>
<reference evidence="4" key="1">
    <citation type="journal article" date="2019" name="Int. J. Syst. Evol. Microbiol.">
        <title>The Global Catalogue of Microorganisms (GCM) 10K type strain sequencing project: providing services to taxonomists for standard genome sequencing and annotation.</title>
        <authorList>
            <consortium name="The Broad Institute Genomics Platform"/>
            <consortium name="The Broad Institute Genome Sequencing Center for Infectious Disease"/>
            <person name="Wu L."/>
            <person name="Ma J."/>
        </authorList>
    </citation>
    <scope>NUCLEOTIDE SEQUENCE [LARGE SCALE GENOMIC DNA]</scope>
    <source>
        <strain evidence="4">CGMCC 4.1469</strain>
    </source>
</reference>
<sequence length="252" mass="27250">MKFILLCFALLTCAASAANIVVMTVEDPNNYEAPRTMREFAEKELRPLGHQVTIIEGDKPQPHHFAGLIEALKEADLLVLFSRRRFPPKEQMAAIRAHLAAGRPLLGIRTANHAFIPKPNETVDPSLAPWPEFTHEVLGGENTGYETKGLPYSVSVAPGAETSVLLKGVNTAGIQGYQSMYKVLPLAADATPVLIGTAQAGAVTPPQPVAWARTYGAGKARIFYTSLGAPEDMRSADLQRLLLNAVGWALQK</sequence>
<accession>A0ABW0KT67</accession>
<dbReference type="SUPFAM" id="SSF52317">
    <property type="entry name" value="Class I glutamine amidotransferase-like"/>
    <property type="match status" value="1"/>
</dbReference>
<feature type="domain" description="ThuA-like" evidence="2">
    <location>
        <begin position="46"/>
        <end position="249"/>
    </location>
</feature>
<dbReference type="InterPro" id="IPR029062">
    <property type="entry name" value="Class_I_gatase-like"/>
</dbReference>
<evidence type="ECO:0000259" key="2">
    <source>
        <dbReference type="Pfam" id="PF06283"/>
    </source>
</evidence>